<accession>A0A8X6X5Y3</accession>
<proteinExistence type="predicted"/>
<dbReference type="Proteomes" id="UP000886998">
    <property type="component" value="Unassembled WGS sequence"/>
</dbReference>
<gene>
    <name evidence="1" type="primary">AVEN_149738_1</name>
    <name evidence="1" type="ORF">TNIN_269831</name>
</gene>
<protein>
    <submittedName>
        <fullName evidence="1">Uncharacterized protein</fullName>
    </submittedName>
</protein>
<organism evidence="1 2">
    <name type="scientific">Trichonephila inaurata madagascariensis</name>
    <dbReference type="NCBI Taxonomy" id="2747483"/>
    <lineage>
        <taxon>Eukaryota</taxon>
        <taxon>Metazoa</taxon>
        <taxon>Ecdysozoa</taxon>
        <taxon>Arthropoda</taxon>
        <taxon>Chelicerata</taxon>
        <taxon>Arachnida</taxon>
        <taxon>Araneae</taxon>
        <taxon>Araneomorphae</taxon>
        <taxon>Entelegynae</taxon>
        <taxon>Araneoidea</taxon>
        <taxon>Nephilidae</taxon>
        <taxon>Trichonephila</taxon>
        <taxon>Trichonephila inaurata</taxon>
    </lineage>
</organism>
<evidence type="ECO:0000313" key="2">
    <source>
        <dbReference type="Proteomes" id="UP000886998"/>
    </source>
</evidence>
<dbReference type="PANTHER" id="PTHR47331:SF5">
    <property type="entry name" value="RIBONUCLEASE H"/>
    <property type="match status" value="1"/>
</dbReference>
<dbReference type="PANTHER" id="PTHR47331">
    <property type="entry name" value="PHD-TYPE DOMAIN-CONTAINING PROTEIN"/>
    <property type="match status" value="1"/>
</dbReference>
<evidence type="ECO:0000313" key="1">
    <source>
        <dbReference type="EMBL" id="GFY46840.1"/>
    </source>
</evidence>
<comment type="caution">
    <text evidence="1">The sequence shown here is derived from an EMBL/GenBank/DDBJ whole genome shotgun (WGS) entry which is preliminary data.</text>
</comment>
<dbReference type="AlphaFoldDB" id="A0A8X6X5Y3"/>
<name>A0A8X6X5Y3_9ARAC</name>
<reference evidence="1" key="1">
    <citation type="submission" date="2020-08" db="EMBL/GenBank/DDBJ databases">
        <title>Multicomponent nature underlies the extraordinary mechanical properties of spider dragline silk.</title>
        <authorList>
            <person name="Kono N."/>
            <person name="Nakamura H."/>
            <person name="Mori M."/>
            <person name="Yoshida Y."/>
            <person name="Ohtoshi R."/>
            <person name="Malay A.D."/>
            <person name="Moran D.A.P."/>
            <person name="Tomita M."/>
            <person name="Numata K."/>
            <person name="Arakawa K."/>
        </authorList>
    </citation>
    <scope>NUCLEOTIDE SEQUENCE</scope>
</reference>
<dbReference type="InterPro" id="IPR008042">
    <property type="entry name" value="Retrotrans_Pao"/>
</dbReference>
<sequence length="183" mass="20756">MILLGFYLPSPYCLKFGSKKPGRLNWPGMTLYPQDRFSRWLLEVAGLSKVEIPRYLNVSGKSESHIFVDASENAYAACVFTRSVTNNGVQVHLIRAKTRVAPIKTISIPRLELPACSIGARLALSVRTALDLPHLKTTFWTDSMVALWWIKSREEWSIFVLNRVREINEVDSPTKIGGMSREF</sequence>
<dbReference type="OrthoDB" id="8037279at2759"/>
<dbReference type="Pfam" id="PF05380">
    <property type="entry name" value="Peptidase_A17"/>
    <property type="match status" value="1"/>
</dbReference>
<dbReference type="EMBL" id="BMAV01005638">
    <property type="protein sequence ID" value="GFY46840.1"/>
    <property type="molecule type" value="Genomic_DNA"/>
</dbReference>
<keyword evidence="2" id="KW-1185">Reference proteome</keyword>